<protein>
    <submittedName>
        <fullName evidence="2">Uncharacterized protein</fullName>
    </submittedName>
</protein>
<gene>
    <name evidence="2" type="ORF">C8F04DRAFT_1193224</name>
</gene>
<evidence type="ECO:0000313" key="2">
    <source>
        <dbReference type="EMBL" id="KAJ7023698.1"/>
    </source>
</evidence>
<organism evidence="2 3">
    <name type="scientific">Mycena alexandri</name>
    <dbReference type="NCBI Taxonomy" id="1745969"/>
    <lineage>
        <taxon>Eukaryota</taxon>
        <taxon>Fungi</taxon>
        <taxon>Dikarya</taxon>
        <taxon>Basidiomycota</taxon>
        <taxon>Agaricomycotina</taxon>
        <taxon>Agaricomycetes</taxon>
        <taxon>Agaricomycetidae</taxon>
        <taxon>Agaricales</taxon>
        <taxon>Marasmiineae</taxon>
        <taxon>Mycenaceae</taxon>
        <taxon>Mycena</taxon>
    </lineage>
</organism>
<feature type="compositionally biased region" description="Polar residues" evidence="1">
    <location>
        <begin position="18"/>
        <end position="29"/>
    </location>
</feature>
<accession>A0AAD6S9S7</accession>
<feature type="compositionally biased region" description="Basic and acidic residues" evidence="1">
    <location>
        <begin position="61"/>
        <end position="87"/>
    </location>
</feature>
<keyword evidence="3" id="KW-1185">Reference proteome</keyword>
<dbReference type="Proteomes" id="UP001218188">
    <property type="component" value="Unassembled WGS sequence"/>
</dbReference>
<feature type="region of interest" description="Disordered" evidence="1">
    <location>
        <begin position="1"/>
        <end position="93"/>
    </location>
</feature>
<proteinExistence type="predicted"/>
<dbReference type="EMBL" id="JARJCM010000184">
    <property type="protein sequence ID" value="KAJ7023698.1"/>
    <property type="molecule type" value="Genomic_DNA"/>
</dbReference>
<dbReference type="AlphaFoldDB" id="A0AAD6S9S7"/>
<evidence type="ECO:0000256" key="1">
    <source>
        <dbReference type="SAM" id="MobiDB-lite"/>
    </source>
</evidence>
<reference evidence="2" key="1">
    <citation type="submission" date="2023-03" db="EMBL/GenBank/DDBJ databases">
        <title>Massive genome expansion in bonnet fungi (Mycena s.s.) driven by repeated elements and novel gene families across ecological guilds.</title>
        <authorList>
            <consortium name="Lawrence Berkeley National Laboratory"/>
            <person name="Harder C.B."/>
            <person name="Miyauchi S."/>
            <person name="Viragh M."/>
            <person name="Kuo A."/>
            <person name="Thoen E."/>
            <person name="Andreopoulos B."/>
            <person name="Lu D."/>
            <person name="Skrede I."/>
            <person name="Drula E."/>
            <person name="Henrissat B."/>
            <person name="Morin E."/>
            <person name="Kohler A."/>
            <person name="Barry K."/>
            <person name="LaButti K."/>
            <person name="Morin E."/>
            <person name="Salamov A."/>
            <person name="Lipzen A."/>
            <person name="Mereny Z."/>
            <person name="Hegedus B."/>
            <person name="Baldrian P."/>
            <person name="Stursova M."/>
            <person name="Weitz H."/>
            <person name="Taylor A."/>
            <person name="Grigoriev I.V."/>
            <person name="Nagy L.G."/>
            <person name="Martin F."/>
            <person name="Kauserud H."/>
        </authorList>
    </citation>
    <scope>NUCLEOTIDE SEQUENCE</scope>
    <source>
        <strain evidence="2">CBHHK200</strain>
    </source>
</reference>
<comment type="caution">
    <text evidence="2">The sequence shown here is derived from an EMBL/GenBank/DDBJ whole genome shotgun (WGS) entry which is preliminary data.</text>
</comment>
<feature type="region of interest" description="Disordered" evidence="1">
    <location>
        <begin position="126"/>
        <end position="152"/>
    </location>
</feature>
<sequence>MSSKAKGTHERGAKMWKQTHNWQVLSNGLSRKGHEERGGTATYPSLRNTGSPNMTRHRRQNNREERRERPGSDKRLDTNINSARRENNAGTNVNVDTTWEEDKDFHRHLASEEAELTAANARIRKRQRKQARHDITAARKNQRGHTGEGTSSVAWRTQMKGQIDARSIHCPQRERKLRAWKNKTELLGNEQCRSTIDSCRFFLPEHNHRFSRSSRRRSNAPSSMTAHKALDPGVVTRRKACFDAKNPRKSTGLCSANDKFLAARPSGIRCPLYCSNREIYSPECELEHQERKRDQEMYGTSRPHESSGIEASETAAGSGAKAVGVSVLRFAVVRGLPLVLQAKLSSWLANASWWWEKRRNTGDLIRAPPQSSFIRKNSPGCSTPID</sequence>
<name>A0AAD6S9S7_9AGAR</name>
<feature type="compositionally biased region" description="Polar residues" evidence="1">
    <location>
        <begin position="42"/>
        <end position="54"/>
    </location>
</feature>
<evidence type="ECO:0000313" key="3">
    <source>
        <dbReference type="Proteomes" id="UP001218188"/>
    </source>
</evidence>